<sequence>MIQDELPESVASAVIGFITGSLLHEIDDDRREVTAPRVRHRAEVYRPR</sequence>
<dbReference type="AlphaFoldDB" id="A0A1M5H083"/>
<evidence type="ECO:0000313" key="2">
    <source>
        <dbReference type="Proteomes" id="UP000184501"/>
    </source>
</evidence>
<accession>A0A1M5H083</accession>
<keyword evidence="2" id="KW-1185">Reference proteome</keyword>
<gene>
    <name evidence="1" type="ORF">SAMN05444320_106341</name>
</gene>
<dbReference type="OrthoDB" id="5326046at2"/>
<evidence type="ECO:0000313" key="1">
    <source>
        <dbReference type="EMBL" id="SHG09325.1"/>
    </source>
</evidence>
<dbReference type="STRING" id="2017.SAMN05444320_106341"/>
<organism evidence="1 2">
    <name type="scientific">Streptoalloteichus hindustanus</name>
    <dbReference type="NCBI Taxonomy" id="2017"/>
    <lineage>
        <taxon>Bacteria</taxon>
        <taxon>Bacillati</taxon>
        <taxon>Actinomycetota</taxon>
        <taxon>Actinomycetes</taxon>
        <taxon>Pseudonocardiales</taxon>
        <taxon>Pseudonocardiaceae</taxon>
        <taxon>Streptoalloteichus</taxon>
    </lineage>
</organism>
<protein>
    <submittedName>
        <fullName evidence="1">Uncharacterized protein</fullName>
    </submittedName>
</protein>
<dbReference type="EMBL" id="FQVN01000006">
    <property type="protein sequence ID" value="SHG09325.1"/>
    <property type="molecule type" value="Genomic_DNA"/>
</dbReference>
<dbReference type="RefSeq" id="WP_159447762.1">
    <property type="nucleotide sequence ID" value="NZ_FQVN01000006.1"/>
</dbReference>
<proteinExistence type="predicted"/>
<name>A0A1M5H083_STRHI</name>
<dbReference type="Proteomes" id="UP000184501">
    <property type="component" value="Unassembled WGS sequence"/>
</dbReference>
<reference evidence="1 2" key="1">
    <citation type="submission" date="2016-11" db="EMBL/GenBank/DDBJ databases">
        <authorList>
            <person name="Jaros S."/>
            <person name="Januszkiewicz K."/>
            <person name="Wedrychowicz H."/>
        </authorList>
    </citation>
    <scope>NUCLEOTIDE SEQUENCE [LARGE SCALE GENOMIC DNA]</scope>
    <source>
        <strain evidence="1 2">DSM 44523</strain>
    </source>
</reference>